<dbReference type="GO" id="GO:0006310">
    <property type="term" value="P:DNA recombination"/>
    <property type="evidence" value="ECO:0007669"/>
    <property type="project" value="TreeGrafter"/>
</dbReference>
<proteinExistence type="predicted"/>
<dbReference type="PANTHER" id="PTHR30580:SF0">
    <property type="entry name" value="PRIMOSOMAL PROTEIN N"/>
    <property type="match status" value="1"/>
</dbReference>
<dbReference type="PANTHER" id="PTHR30580">
    <property type="entry name" value="PRIMOSOMAL PROTEIN N"/>
    <property type="match status" value="1"/>
</dbReference>
<dbReference type="EMBL" id="JGZU01000007">
    <property type="protein sequence ID" value="KFJ06566.1"/>
    <property type="molecule type" value="Genomic_DNA"/>
</dbReference>
<evidence type="ECO:0000256" key="2">
    <source>
        <dbReference type="ARBA" id="ARBA00022840"/>
    </source>
</evidence>
<accession>A0A087EFL5</accession>
<dbReference type="GO" id="GO:0003677">
    <property type="term" value="F:DNA binding"/>
    <property type="evidence" value="ECO:0007669"/>
    <property type="project" value="UniProtKB-KW"/>
</dbReference>
<dbReference type="Pfam" id="PF17764">
    <property type="entry name" value="PriA_3primeBD"/>
    <property type="match status" value="1"/>
</dbReference>
<dbReference type="Gene3D" id="3.40.50.300">
    <property type="entry name" value="P-loop containing nucleotide triphosphate hydrolases"/>
    <property type="match status" value="1"/>
</dbReference>
<dbReference type="AlphaFoldDB" id="A0A087EFL5"/>
<organism evidence="5 6">
    <name type="scientific">Bifidobacterium tsurumiense</name>
    <dbReference type="NCBI Taxonomy" id="356829"/>
    <lineage>
        <taxon>Bacteria</taxon>
        <taxon>Bacillati</taxon>
        <taxon>Actinomycetota</taxon>
        <taxon>Actinomycetes</taxon>
        <taxon>Bifidobacteriales</taxon>
        <taxon>Bifidobacteriaceae</taxon>
        <taxon>Bifidobacterium</taxon>
    </lineage>
</organism>
<gene>
    <name evidence="5" type="ORF">BITS_1255</name>
</gene>
<evidence type="ECO:0000313" key="5">
    <source>
        <dbReference type="EMBL" id="KFJ06566.1"/>
    </source>
</evidence>
<dbReference type="eggNOG" id="COG1198">
    <property type="taxonomic scope" value="Bacteria"/>
</dbReference>
<keyword evidence="2" id="KW-0067">ATP-binding</keyword>
<dbReference type="STRING" id="356829.BITS_1255"/>
<evidence type="ECO:0000259" key="4">
    <source>
        <dbReference type="Pfam" id="PF17764"/>
    </source>
</evidence>
<protein>
    <submittedName>
        <fullName evidence="5">DNA replication factor Y</fullName>
    </submittedName>
</protein>
<comment type="caution">
    <text evidence="5">The sequence shown here is derived from an EMBL/GenBank/DDBJ whole genome shotgun (WGS) entry which is preliminary data.</text>
</comment>
<dbReference type="GO" id="GO:0006270">
    <property type="term" value="P:DNA replication initiation"/>
    <property type="evidence" value="ECO:0007669"/>
    <property type="project" value="TreeGrafter"/>
</dbReference>
<evidence type="ECO:0000256" key="1">
    <source>
        <dbReference type="ARBA" id="ARBA00022741"/>
    </source>
</evidence>
<dbReference type="InterPro" id="IPR027417">
    <property type="entry name" value="P-loop_NTPase"/>
</dbReference>
<dbReference type="Gene3D" id="3.40.1440.60">
    <property type="entry name" value="PriA, 3(prime) DNA-binding domain"/>
    <property type="match status" value="1"/>
</dbReference>
<reference evidence="5 6" key="1">
    <citation type="submission" date="2014-03" db="EMBL/GenBank/DDBJ databases">
        <title>Genomics of Bifidobacteria.</title>
        <authorList>
            <person name="Ventura M."/>
            <person name="Milani C."/>
            <person name="Lugli G.A."/>
        </authorList>
    </citation>
    <scope>NUCLEOTIDE SEQUENCE [LARGE SCALE GENOMIC DNA]</scope>
    <source>
        <strain evidence="5 6">JCM 13495</strain>
    </source>
</reference>
<dbReference type="InterPro" id="IPR041222">
    <property type="entry name" value="PriA_3primeBD"/>
</dbReference>
<name>A0A087EFL5_9BIFI</name>
<keyword evidence="3" id="KW-0238">DNA-binding</keyword>
<keyword evidence="6" id="KW-1185">Reference proteome</keyword>
<dbReference type="GO" id="GO:0006302">
    <property type="term" value="P:double-strand break repair"/>
    <property type="evidence" value="ECO:0007669"/>
    <property type="project" value="TreeGrafter"/>
</dbReference>
<evidence type="ECO:0000256" key="3">
    <source>
        <dbReference type="ARBA" id="ARBA00023125"/>
    </source>
</evidence>
<sequence>MLSDQTAEQLALDGLAPRKRRSRAQTHTPAQHLPIARVVLDVQATHLGQSFDYLVDEKHADKAVPGCLVRVRFGGQRVNGVVWERVEHSATAASALRYIERVFDGGVLVPRSLREDITGIADAYGGTRANIIRLAVPPRVAYVEKEQQFAQRLSANPHGGRHIDTQQFATIDALVASSYAEISRLKQDFQARRFGSFVWNPLPGMGHWQSCVAWMVTSAMRNDRSSIVVLPGMREIEDVAQALGHLGLTVFAPTSSGRYDGDVAVLSAAMSPAERYRMYCAVASGQVRCVLGTRAAMYAPVEGEALFVIVDDMAYQQADGMMPYAHARGVLRLRAKRHQGIFVALSHARSAISAWECDGNAVETPVSGFSTSITALPSVNKERRAWVRWLNRDELFRLSDATVGVRVPHTAVSVLSKALLSGSVLLSIPQDGVNETLSCANCHRQARCPRCTGPLLQSSTQRTPRCLWCGLTVTNWRCPHCKHERMRTVRVGAAGTVQELMGLFRNIPIVVSSPSQPRGVIPSLDSKPRLVVATPGAEPRVRGRDGAPGEYRAVAILDAWTSLYALGVDARIDTLSAWMRVVSMCAPQSRGGQALVIGESDEGIVHALAHWDAASLANQELEERRQTALPPIYAAACVWGRREAVRTVLDEIGALTGDWSSLQTDSDVEPAVLGPVPIAPPRTVDARILEGTSDRVKAVVRVPQQRRAELALRLRKAQARHVANREPGELRFQLDPKDLM</sequence>
<feature type="domain" description="Primosomal protein N' 3' DNA-binding" evidence="4">
    <location>
        <begin position="37"/>
        <end position="137"/>
    </location>
</feature>
<keyword evidence="1" id="KW-0547">Nucleotide-binding</keyword>
<dbReference type="GO" id="GO:0005524">
    <property type="term" value="F:ATP binding"/>
    <property type="evidence" value="ECO:0007669"/>
    <property type="project" value="UniProtKB-KW"/>
</dbReference>
<evidence type="ECO:0000313" key="6">
    <source>
        <dbReference type="Proteomes" id="UP000029080"/>
    </source>
</evidence>
<dbReference type="Proteomes" id="UP000029080">
    <property type="component" value="Unassembled WGS sequence"/>
</dbReference>
<dbReference type="InterPro" id="IPR042115">
    <property type="entry name" value="PriA_3primeBD_sf"/>
</dbReference>
<dbReference type="GO" id="GO:0043138">
    <property type="term" value="F:3'-5' DNA helicase activity"/>
    <property type="evidence" value="ECO:0007669"/>
    <property type="project" value="TreeGrafter"/>
</dbReference>